<dbReference type="InterPro" id="IPR026588">
    <property type="entry name" value="Choice_anch_A"/>
</dbReference>
<dbReference type="Proteomes" id="UP000239322">
    <property type="component" value="Unassembled WGS sequence"/>
</dbReference>
<dbReference type="NCBIfam" id="TIGR04215">
    <property type="entry name" value="choice_anch_A"/>
    <property type="match status" value="1"/>
</dbReference>
<feature type="domain" description="Choice-of-anchor A" evidence="3">
    <location>
        <begin position="36"/>
        <end position="333"/>
    </location>
</feature>
<evidence type="ECO:0000313" key="4">
    <source>
        <dbReference type="EMBL" id="PRH76999.1"/>
    </source>
</evidence>
<dbReference type="EMBL" id="PVLV01000391">
    <property type="protein sequence ID" value="PRH76999.1"/>
    <property type="molecule type" value="Genomic_DNA"/>
</dbReference>
<protein>
    <recommendedName>
        <fullName evidence="3">Choice-of-anchor A domain-containing protein</fullName>
    </recommendedName>
</protein>
<feature type="compositionally biased region" description="Low complexity" evidence="1">
    <location>
        <begin position="464"/>
        <end position="475"/>
    </location>
</feature>
<feature type="compositionally biased region" description="Low complexity" evidence="1">
    <location>
        <begin position="486"/>
        <end position="509"/>
    </location>
</feature>
<organism evidence="4 5">
    <name type="scientific">Streptomyces solincola</name>
    <dbReference type="NCBI Taxonomy" id="2100817"/>
    <lineage>
        <taxon>Bacteria</taxon>
        <taxon>Bacillati</taxon>
        <taxon>Actinomycetota</taxon>
        <taxon>Actinomycetes</taxon>
        <taxon>Kitasatosporales</taxon>
        <taxon>Streptomycetaceae</taxon>
        <taxon>Streptomyces</taxon>
    </lineage>
</organism>
<feature type="region of interest" description="Disordered" evidence="1">
    <location>
        <begin position="360"/>
        <end position="547"/>
    </location>
</feature>
<comment type="caution">
    <text evidence="4">The sequence shown here is derived from an EMBL/GenBank/DDBJ whole genome shotgun (WGS) entry which is preliminary data.</text>
</comment>
<feature type="chain" id="PRO_5039252751" description="Choice-of-anchor A domain-containing protein" evidence="2">
    <location>
        <begin position="21"/>
        <end position="547"/>
    </location>
</feature>
<reference evidence="4 5" key="1">
    <citation type="submission" date="2018-03" db="EMBL/GenBank/DDBJ databases">
        <title>Novel Streptomyces sp. from soil.</title>
        <authorList>
            <person name="Tan G.Y.A."/>
            <person name="Lee Z.Y."/>
        </authorList>
    </citation>
    <scope>NUCLEOTIDE SEQUENCE [LARGE SCALE GENOMIC DNA]</scope>
    <source>
        <strain evidence="4 5">ST5x</strain>
    </source>
</reference>
<evidence type="ECO:0000313" key="5">
    <source>
        <dbReference type="Proteomes" id="UP000239322"/>
    </source>
</evidence>
<evidence type="ECO:0000256" key="2">
    <source>
        <dbReference type="SAM" id="SignalP"/>
    </source>
</evidence>
<proteinExistence type="predicted"/>
<keyword evidence="2" id="KW-0732">Signal</keyword>
<feature type="compositionally biased region" description="Gly residues" evidence="1">
    <location>
        <begin position="372"/>
        <end position="392"/>
    </location>
</feature>
<evidence type="ECO:0000256" key="1">
    <source>
        <dbReference type="SAM" id="MobiDB-lite"/>
    </source>
</evidence>
<keyword evidence="5" id="KW-1185">Reference proteome</keyword>
<evidence type="ECO:0000259" key="3">
    <source>
        <dbReference type="Pfam" id="PF20597"/>
    </source>
</evidence>
<accession>A0A2S9PRF3</accession>
<feature type="compositionally biased region" description="Gly residues" evidence="1">
    <location>
        <begin position="446"/>
        <end position="463"/>
    </location>
</feature>
<name>A0A2S9PRF3_9ACTN</name>
<dbReference type="Pfam" id="PF20597">
    <property type="entry name" value="pAdhesive_15"/>
    <property type="match status" value="1"/>
</dbReference>
<feature type="signal peptide" evidence="2">
    <location>
        <begin position="1"/>
        <end position="20"/>
    </location>
</feature>
<feature type="non-terminal residue" evidence="4">
    <location>
        <position position="547"/>
    </location>
</feature>
<feature type="compositionally biased region" description="Gly residues" evidence="1">
    <location>
        <begin position="529"/>
        <end position="547"/>
    </location>
</feature>
<dbReference type="AlphaFoldDB" id="A0A2S9PRF3"/>
<sequence length="547" mass="51857">MPRRLGAAVVGAACSAGVLATGAGPAFAVQAPEAAGGRFGVLVEGDALLAGARVDGPVAVGGDLAFGADQRVAVRTPGTVTASGDSSPTALLVGGGIDFAGSARHGVLRVMGDGRMKVGDLTGGAVREAGTGTAGGGGTHLVPAGAAYGATPRVELTAAQPAASVAAARGLLDTGSVFAGHRERADALAACAGTVRPHDGRGAPLAEGAVPAPGSAVRLRPVSGRTNVVRLTGRQLAAIGLLVFERRPTAAAPVVVVVDTRDTGGRLDWRTPALAGVGGQDAPYLLWSFPDATGLTLTAGGGSLVGAVHAPRARLTDLSPAALQGDVVVRELAAGRLAGPGAPGVDAGAYRSAPFAARLRCEPEKGTTEGKTGPGKGTGTATGTGPETGAGTGTAPEPGKRPEPGANPGTGTNPAPGTDPVLGTGTGSGAVTGPSADAEQSEGAGPSEGGQGGGSAQEGGGGAPDAASGGEPDAALESLPESQGMESAPEPGGPEESPGPDAAGPGEEAGAPKDPPGAIGPPAGRTDPPGGGAVASGGTGGSGRDAA</sequence>
<gene>
    <name evidence="4" type="ORF">C6N75_22640</name>
</gene>